<dbReference type="PATRIC" id="fig|1385369.3.peg.3850"/>
<dbReference type="OrthoDB" id="9789677at2"/>
<proteinExistence type="predicted"/>
<protein>
    <submittedName>
        <fullName evidence="6">Membrane protein</fullName>
    </submittedName>
</protein>
<evidence type="ECO:0000313" key="6">
    <source>
        <dbReference type="EMBL" id="EWY39005.1"/>
    </source>
</evidence>
<keyword evidence="2 5" id="KW-0812">Transmembrane</keyword>
<evidence type="ECO:0000256" key="5">
    <source>
        <dbReference type="SAM" id="Phobius"/>
    </source>
</evidence>
<feature type="transmembrane region" description="Helical" evidence="5">
    <location>
        <begin position="175"/>
        <end position="196"/>
    </location>
</feature>
<dbReference type="GO" id="GO:0012505">
    <property type="term" value="C:endomembrane system"/>
    <property type="evidence" value="ECO:0007669"/>
    <property type="project" value="UniProtKB-SubCell"/>
</dbReference>
<sequence length="232" mass="23477">MQARSHAENHLVNRIGWLRAAVLGANDGIISTASLIVGVASAAHSSSEILVAGVAGMVAGSMSMAAGEYVSVSSQSDTERADLARERAELAQDPALETAELARIYVGRGLEPALARQVAVQLMEKDALGAHARDELGISEVTTARPIQAALTSAATFSVGAILPILTAVVAPVAWIVPAVSAASLIFLAVLGAFGARAGGAGMLKPTLRVAFWGAFAMALSAVAGALVGKAI</sequence>
<dbReference type="CDD" id="cd02432">
    <property type="entry name" value="Nodulin-21_like_1"/>
    <property type="match status" value="1"/>
</dbReference>
<dbReference type="PANTHER" id="PTHR31851">
    <property type="entry name" value="FE(2+)/MN(2+) TRANSPORTER PCL1"/>
    <property type="match status" value="1"/>
</dbReference>
<accession>W9GYJ3</accession>
<evidence type="ECO:0000256" key="2">
    <source>
        <dbReference type="ARBA" id="ARBA00022692"/>
    </source>
</evidence>
<dbReference type="AlphaFoldDB" id="W9GYJ3"/>
<dbReference type="STRING" id="1385369.N825_08365"/>
<comment type="caution">
    <text evidence="6">The sequence shown here is derived from an EMBL/GenBank/DDBJ whole genome shotgun (WGS) entry which is preliminary data.</text>
</comment>
<evidence type="ECO:0000256" key="1">
    <source>
        <dbReference type="ARBA" id="ARBA00004127"/>
    </source>
</evidence>
<comment type="subcellular location">
    <subcellularLocation>
        <location evidence="1">Endomembrane system</location>
        <topology evidence="1">Multi-pass membrane protein</topology>
    </subcellularLocation>
</comment>
<keyword evidence="4 5" id="KW-0472">Membrane</keyword>
<name>W9GYJ3_9PROT</name>
<keyword evidence="7" id="KW-1185">Reference proteome</keyword>
<dbReference type="RefSeq" id="WP_037455417.1">
    <property type="nucleotide sequence ID" value="NZ_AVFL01000014.1"/>
</dbReference>
<dbReference type="EMBL" id="AVFL01000014">
    <property type="protein sequence ID" value="EWY39005.1"/>
    <property type="molecule type" value="Genomic_DNA"/>
</dbReference>
<dbReference type="GO" id="GO:0030026">
    <property type="term" value="P:intracellular manganese ion homeostasis"/>
    <property type="evidence" value="ECO:0007669"/>
    <property type="project" value="InterPro"/>
</dbReference>
<feature type="transmembrane region" description="Helical" evidence="5">
    <location>
        <begin position="149"/>
        <end position="169"/>
    </location>
</feature>
<dbReference type="GO" id="GO:0005384">
    <property type="term" value="F:manganese ion transmembrane transporter activity"/>
    <property type="evidence" value="ECO:0007669"/>
    <property type="project" value="InterPro"/>
</dbReference>
<keyword evidence="3 5" id="KW-1133">Transmembrane helix</keyword>
<evidence type="ECO:0000256" key="4">
    <source>
        <dbReference type="ARBA" id="ARBA00023136"/>
    </source>
</evidence>
<dbReference type="Pfam" id="PF01988">
    <property type="entry name" value="VIT1"/>
    <property type="match status" value="1"/>
</dbReference>
<feature type="transmembrane region" description="Helical" evidence="5">
    <location>
        <begin position="208"/>
        <end position="229"/>
    </location>
</feature>
<dbReference type="Proteomes" id="UP000019486">
    <property type="component" value="Unassembled WGS sequence"/>
</dbReference>
<evidence type="ECO:0000256" key="3">
    <source>
        <dbReference type="ARBA" id="ARBA00022989"/>
    </source>
</evidence>
<dbReference type="InterPro" id="IPR008217">
    <property type="entry name" value="Ccc1_fam"/>
</dbReference>
<feature type="transmembrane region" description="Helical" evidence="5">
    <location>
        <begin position="21"/>
        <end position="43"/>
    </location>
</feature>
<gene>
    <name evidence="6" type="ORF">N825_08365</name>
</gene>
<reference evidence="6 7" key="1">
    <citation type="submission" date="2013-08" db="EMBL/GenBank/DDBJ databases">
        <title>The genome sequence of Skermanella stibiiresistens.</title>
        <authorList>
            <person name="Zhu W."/>
            <person name="Wang G."/>
        </authorList>
    </citation>
    <scope>NUCLEOTIDE SEQUENCE [LARGE SCALE GENOMIC DNA]</scope>
    <source>
        <strain evidence="6 7">SB22</strain>
    </source>
</reference>
<evidence type="ECO:0000313" key="7">
    <source>
        <dbReference type="Proteomes" id="UP000019486"/>
    </source>
</evidence>
<organism evidence="6 7">
    <name type="scientific">Skermanella stibiiresistens SB22</name>
    <dbReference type="NCBI Taxonomy" id="1385369"/>
    <lineage>
        <taxon>Bacteria</taxon>
        <taxon>Pseudomonadati</taxon>
        <taxon>Pseudomonadota</taxon>
        <taxon>Alphaproteobacteria</taxon>
        <taxon>Rhodospirillales</taxon>
        <taxon>Azospirillaceae</taxon>
        <taxon>Skermanella</taxon>
    </lineage>
</organism>
<feature type="transmembrane region" description="Helical" evidence="5">
    <location>
        <begin position="49"/>
        <end position="70"/>
    </location>
</feature>